<evidence type="ECO:0000256" key="10">
    <source>
        <dbReference type="SAM" id="MobiDB-lite"/>
    </source>
</evidence>
<evidence type="ECO:0000256" key="6">
    <source>
        <dbReference type="ARBA" id="ARBA00022989"/>
    </source>
</evidence>
<dbReference type="OrthoDB" id="9179153at2"/>
<keyword evidence="2 9" id="KW-0813">Transport</keyword>
<comment type="caution">
    <text evidence="9">Lacks conserved residue(s) required for the propagation of feature annotation.</text>
</comment>
<evidence type="ECO:0000313" key="13">
    <source>
        <dbReference type="Proteomes" id="UP000406256"/>
    </source>
</evidence>
<comment type="subcellular location">
    <subcellularLocation>
        <location evidence="1 9">Cell inner membrane</location>
        <topology evidence="1 9">Multi-pass membrane protein</topology>
    </subcellularLocation>
</comment>
<dbReference type="EMBL" id="CABPSB010000007">
    <property type="protein sequence ID" value="VVE05727.1"/>
    <property type="molecule type" value="Genomic_DNA"/>
</dbReference>
<evidence type="ECO:0000256" key="4">
    <source>
        <dbReference type="ARBA" id="ARBA00022519"/>
    </source>
</evidence>
<name>A0A5E4V0I4_9BURK</name>
<organism evidence="12 13">
    <name type="scientific">Pandoraea anhela</name>
    <dbReference type="NCBI Taxonomy" id="2508295"/>
    <lineage>
        <taxon>Bacteria</taxon>
        <taxon>Pseudomonadati</taxon>
        <taxon>Pseudomonadota</taxon>
        <taxon>Betaproteobacteria</taxon>
        <taxon>Burkholderiales</taxon>
        <taxon>Burkholderiaceae</taxon>
        <taxon>Pandoraea</taxon>
    </lineage>
</organism>
<feature type="transmembrane region" description="Helical" evidence="9">
    <location>
        <begin position="150"/>
        <end position="168"/>
    </location>
</feature>
<evidence type="ECO:0000259" key="11">
    <source>
        <dbReference type="Pfam" id="PF04290"/>
    </source>
</evidence>
<evidence type="ECO:0000256" key="8">
    <source>
        <dbReference type="ARBA" id="ARBA00038436"/>
    </source>
</evidence>
<dbReference type="GO" id="GO:0022857">
    <property type="term" value="F:transmembrane transporter activity"/>
    <property type="evidence" value="ECO:0007669"/>
    <property type="project" value="UniProtKB-UniRule"/>
</dbReference>
<keyword evidence="7 9" id="KW-0472">Membrane</keyword>
<feature type="region of interest" description="Disordered" evidence="10">
    <location>
        <begin position="202"/>
        <end position="224"/>
    </location>
</feature>
<comment type="subunit">
    <text evidence="9">The complex comprises the extracytoplasmic solute receptor protein and the two transmembrane proteins.</text>
</comment>
<feature type="transmembrane region" description="Helical" evidence="9">
    <location>
        <begin position="31"/>
        <end position="52"/>
    </location>
</feature>
<comment type="function">
    <text evidence="9">Part of the tripartite ATP-independent periplasmic (TRAP) transport system.</text>
</comment>
<dbReference type="AlphaFoldDB" id="A0A5E4V0I4"/>
<evidence type="ECO:0000256" key="9">
    <source>
        <dbReference type="RuleBase" id="RU369079"/>
    </source>
</evidence>
<feature type="compositionally biased region" description="Low complexity" evidence="10">
    <location>
        <begin position="202"/>
        <end position="215"/>
    </location>
</feature>
<sequence>MSGAVASAEPAAACSRVLRRLDAGLQGVSRWLMVVCMLALVGAALVLSYSVFARHVLKLATDWQDEAAVFMLVGATFVSASHVQHLRGHIGIEAITALLPPRVNRVRRWVVDVLTLAFCGFFAWKSWTLFHEAYVDGQTSSSTWGPPLSIPYGLMAFGMTLLTVQLLLQVAIGAGEIGTGTGTDVAGDVARDLAGDVGTGAGEASLRAGGAAAPRAPDRTGGRA</sequence>
<dbReference type="GO" id="GO:0005886">
    <property type="term" value="C:plasma membrane"/>
    <property type="evidence" value="ECO:0007669"/>
    <property type="project" value="UniProtKB-SubCell"/>
</dbReference>
<keyword evidence="3" id="KW-1003">Cell membrane</keyword>
<accession>A0A5E4V0I4</accession>
<evidence type="ECO:0000313" key="12">
    <source>
        <dbReference type="EMBL" id="VVE05727.1"/>
    </source>
</evidence>
<dbReference type="GO" id="GO:0015740">
    <property type="term" value="P:C4-dicarboxylate transport"/>
    <property type="evidence" value="ECO:0007669"/>
    <property type="project" value="TreeGrafter"/>
</dbReference>
<comment type="similarity">
    <text evidence="8 9">Belongs to the TRAP transporter small permease family.</text>
</comment>
<proteinExistence type="inferred from homology"/>
<keyword evidence="5 9" id="KW-0812">Transmembrane</keyword>
<dbReference type="InterPro" id="IPR055348">
    <property type="entry name" value="DctQ"/>
</dbReference>
<dbReference type="Proteomes" id="UP000406256">
    <property type="component" value="Unassembled WGS sequence"/>
</dbReference>
<dbReference type="PANTHER" id="PTHR35011">
    <property type="entry name" value="2,3-DIKETO-L-GULONATE TRAP TRANSPORTER SMALL PERMEASE PROTEIN YIAM"/>
    <property type="match status" value="1"/>
</dbReference>
<dbReference type="RefSeq" id="WP_150669048.1">
    <property type="nucleotide sequence ID" value="NZ_CABPSB010000007.1"/>
</dbReference>
<evidence type="ECO:0000256" key="7">
    <source>
        <dbReference type="ARBA" id="ARBA00023136"/>
    </source>
</evidence>
<dbReference type="Pfam" id="PF04290">
    <property type="entry name" value="DctQ"/>
    <property type="match status" value="1"/>
</dbReference>
<protein>
    <recommendedName>
        <fullName evidence="9">TRAP transporter small permease protein</fullName>
    </recommendedName>
</protein>
<dbReference type="PANTHER" id="PTHR35011:SF10">
    <property type="entry name" value="TRAP TRANSPORTER SMALL PERMEASE PROTEIN"/>
    <property type="match status" value="1"/>
</dbReference>
<feature type="domain" description="Tripartite ATP-independent periplasmic transporters DctQ component" evidence="11">
    <location>
        <begin position="44"/>
        <end position="170"/>
    </location>
</feature>
<evidence type="ECO:0000256" key="5">
    <source>
        <dbReference type="ARBA" id="ARBA00022692"/>
    </source>
</evidence>
<dbReference type="InterPro" id="IPR007387">
    <property type="entry name" value="TRAP_DctQ"/>
</dbReference>
<keyword evidence="6 9" id="KW-1133">Transmembrane helix</keyword>
<reference evidence="12 13" key="1">
    <citation type="submission" date="2019-08" db="EMBL/GenBank/DDBJ databases">
        <authorList>
            <person name="Peeters C."/>
        </authorList>
    </citation>
    <scope>NUCLEOTIDE SEQUENCE [LARGE SCALE GENOMIC DNA]</scope>
    <source>
        <strain evidence="12 13">LMG 31108</strain>
    </source>
</reference>
<keyword evidence="13" id="KW-1185">Reference proteome</keyword>
<gene>
    <name evidence="12" type="ORF">PAN31108_02361</name>
</gene>
<evidence type="ECO:0000256" key="2">
    <source>
        <dbReference type="ARBA" id="ARBA00022448"/>
    </source>
</evidence>
<evidence type="ECO:0000256" key="3">
    <source>
        <dbReference type="ARBA" id="ARBA00022475"/>
    </source>
</evidence>
<feature type="transmembrane region" description="Helical" evidence="9">
    <location>
        <begin position="109"/>
        <end position="130"/>
    </location>
</feature>
<keyword evidence="4 9" id="KW-0997">Cell inner membrane</keyword>
<evidence type="ECO:0000256" key="1">
    <source>
        <dbReference type="ARBA" id="ARBA00004429"/>
    </source>
</evidence>